<dbReference type="GO" id="GO:0035999">
    <property type="term" value="P:tetrahydrofolate interconversion"/>
    <property type="evidence" value="ECO:0007669"/>
    <property type="project" value="UniProtKB-UniRule"/>
</dbReference>
<evidence type="ECO:0000256" key="2">
    <source>
        <dbReference type="ARBA" id="ARBA00022563"/>
    </source>
</evidence>
<dbReference type="FunFam" id="3.40.50.720:FF:000094">
    <property type="entry name" value="Bifunctional protein FolD"/>
    <property type="match status" value="1"/>
</dbReference>
<evidence type="ECO:0000313" key="16">
    <source>
        <dbReference type="Proteomes" id="UP000323917"/>
    </source>
</evidence>
<keyword evidence="2 12" id="KW-0554">One-carbon metabolism</keyword>
<dbReference type="InterPro" id="IPR020630">
    <property type="entry name" value="THF_DH/CycHdrlase_cat_dom"/>
</dbReference>
<dbReference type="NCBIfam" id="NF010783">
    <property type="entry name" value="PRK14186.1"/>
    <property type="match status" value="1"/>
</dbReference>
<comment type="function">
    <text evidence="12">Catalyzes the oxidation of 5,10-methylenetetrahydrofolate to 5,10-methenyltetrahydrofolate and then the hydrolysis of 5,10-methenyltetrahydrofolate to 10-formyltetrahydrofolate.</text>
</comment>
<dbReference type="PROSITE" id="PS00766">
    <property type="entry name" value="THF_DHG_CYH_1"/>
    <property type="match status" value="1"/>
</dbReference>
<evidence type="ECO:0000256" key="9">
    <source>
        <dbReference type="ARBA" id="ARBA00023167"/>
    </source>
</evidence>
<protein>
    <recommendedName>
        <fullName evidence="12">Bifunctional protein FolD</fullName>
    </recommendedName>
    <domain>
        <recommendedName>
            <fullName evidence="12">Methylenetetrahydrofolate dehydrogenase</fullName>
            <ecNumber evidence="12">1.5.1.5</ecNumber>
        </recommendedName>
    </domain>
    <domain>
        <recommendedName>
            <fullName evidence="12">Methenyltetrahydrofolate cyclohydrolase</fullName>
            <ecNumber evidence="12">3.5.4.9</ecNumber>
        </recommendedName>
    </domain>
</protein>
<dbReference type="SUPFAM" id="SSF51735">
    <property type="entry name" value="NAD(P)-binding Rossmann-fold domains"/>
    <property type="match status" value="1"/>
</dbReference>
<comment type="pathway">
    <text evidence="1 12">One-carbon metabolism; tetrahydrofolate interconversion.</text>
</comment>
<evidence type="ECO:0000313" key="15">
    <source>
        <dbReference type="EMBL" id="QEG33233.1"/>
    </source>
</evidence>
<dbReference type="NCBIfam" id="NF008058">
    <property type="entry name" value="PRK10792.1"/>
    <property type="match status" value="1"/>
</dbReference>
<dbReference type="EC" id="3.5.4.9" evidence="12"/>
<evidence type="ECO:0000256" key="1">
    <source>
        <dbReference type="ARBA" id="ARBA00004777"/>
    </source>
</evidence>
<dbReference type="PRINTS" id="PR00085">
    <property type="entry name" value="THFDHDRGNASE"/>
</dbReference>
<dbReference type="SUPFAM" id="SSF53223">
    <property type="entry name" value="Aminoacid dehydrogenase-like, N-terminal domain"/>
    <property type="match status" value="1"/>
</dbReference>
<keyword evidence="3 12" id="KW-0028">Amino-acid biosynthesis</keyword>
<evidence type="ECO:0000256" key="10">
    <source>
        <dbReference type="ARBA" id="ARBA00023268"/>
    </source>
</evidence>
<name>A0A5B9QG35_9BACT</name>
<evidence type="ECO:0000256" key="4">
    <source>
        <dbReference type="ARBA" id="ARBA00022755"/>
    </source>
</evidence>
<dbReference type="EMBL" id="CP042913">
    <property type="protein sequence ID" value="QEG33233.1"/>
    <property type="molecule type" value="Genomic_DNA"/>
</dbReference>
<dbReference type="InterPro" id="IPR020867">
    <property type="entry name" value="THF_DH/CycHdrlase_CS"/>
</dbReference>
<dbReference type="KEGG" id="bgok:Pr1d_04940"/>
<dbReference type="FunFam" id="3.40.50.10860:FF:000001">
    <property type="entry name" value="Bifunctional protein FolD"/>
    <property type="match status" value="1"/>
</dbReference>
<keyword evidence="10 12" id="KW-0511">Multifunctional enzyme</keyword>
<evidence type="ECO:0000256" key="7">
    <source>
        <dbReference type="ARBA" id="ARBA00023002"/>
    </source>
</evidence>
<dbReference type="GO" id="GO:0005829">
    <property type="term" value="C:cytosol"/>
    <property type="evidence" value="ECO:0007669"/>
    <property type="project" value="TreeGrafter"/>
</dbReference>
<dbReference type="Pfam" id="PF00763">
    <property type="entry name" value="THF_DHG_CYH"/>
    <property type="match status" value="1"/>
</dbReference>
<evidence type="ECO:0000256" key="11">
    <source>
        <dbReference type="ARBA" id="ARBA00036357"/>
    </source>
</evidence>
<dbReference type="UniPathway" id="UPA00193"/>
<keyword evidence="9 12" id="KW-0486">Methionine biosynthesis</keyword>
<keyword evidence="8 12" id="KW-0368">Histidine biosynthesis</keyword>
<dbReference type="GO" id="GO:0004477">
    <property type="term" value="F:methenyltetrahydrofolate cyclohydrolase activity"/>
    <property type="evidence" value="ECO:0007669"/>
    <property type="project" value="UniProtKB-UniRule"/>
</dbReference>
<dbReference type="Proteomes" id="UP000323917">
    <property type="component" value="Chromosome"/>
</dbReference>
<dbReference type="OrthoDB" id="9803580at2"/>
<comment type="catalytic activity">
    <reaction evidence="11 12">
        <text>(6R)-5,10-methenyltetrahydrofolate + H2O = (6R)-10-formyltetrahydrofolate + H(+)</text>
        <dbReference type="Rhea" id="RHEA:23700"/>
        <dbReference type="ChEBI" id="CHEBI:15377"/>
        <dbReference type="ChEBI" id="CHEBI:15378"/>
        <dbReference type="ChEBI" id="CHEBI:57455"/>
        <dbReference type="ChEBI" id="CHEBI:195366"/>
        <dbReference type="EC" id="3.5.4.9"/>
    </reaction>
</comment>
<feature type="domain" description="Tetrahydrofolate dehydrogenase/cyclohydrolase catalytic" evidence="13">
    <location>
        <begin position="6"/>
        <end position="121"/>
    </location>
</feature>
<feature type="binding site" evidence="12">
    <location>
        <begin position="166"/>
        <end position="168"/>
    </location>
    <ligand>
        <name>NADP(+)</name>
        <dbReference type="ChEBI" id="CHEBI:58349"/>
    </ligand>
</feature>
<dbReference type="Gene3D" id="3.40.50.10860">
    <property type="entry name" value="Leucine Dehydrogenase, chain A, domain 1"/>
    <property type="match status" value="1"/>
</dbReference>
<comment type="catalytic activity">
    <reaction evidence="12">
        <text>(6R)-5,10-methylene-5,6,7,8-tetrahydrofolate + NADP(+) = (6R)-5,10-methenyltetrahydrofolate + NADPH</text>
        <dbReference type="Rhea" id="RHEA:22812"/>
        <dbReference type="ChEBI" id="CHEBI:15636"/>
        <dbReference type="ChEBI" id="CHEBI:57455"/>
        <dbReference type="ChEBI" id="CHEBI:57783"/>
        <dbReference type="ChEBI" id="CHEBI:58349"/>
        <dbReference type="EC" id="1.5.1.5"/>
    </reaction>
</comment>
<evidence type="ECO:0000256" key="6">
    <source>
        <dbReference type="ARBA" id="ARBA00022857"/>
    </source>
</evidence>
<dbReference type="GO" id="GO:0000105">
    <property type="term" value="P:L-histidine biosynthetic process"/>
    <property type="evidence" value="ECO:0007669"/>
    <property type="project" value="UniProtKB-KW"/>
</dbReference>
<accession>A0A5B9QG35</accession>
<dbReference type="Gene3D" id="3.40.50.720">
    <property type="entry name" value="NAD(P)-binding Rossmann-like Domain"/>
    <property type="match status" value="1"/>
</dbReference>
<evidence type="ECO:0000256" key="5">
    <source>
        <dbReference type="ARBA" id="ARBA00022801"/>
    </source>
</evidence>
<evidence type="ECO:0000256" key="3">
    <source>
        <dbReference type="ARBA" id="ARBA00022605"/>
    </source>
</evidence>
<evidence type="ECO:0000256" key="8">
    <source>
        <dbReference type="ARBA" id="ARBA00023102"/>
    </source>
</evidence>
<keyword evidence="4 12" id="KW-0658">Purine biosynthesis</keyword>
<dbReference type="EC" id="1.5.1.5" evidence="12"/>
<reference evidence="15 16" key="1">
    <citation type="submission" date="2019-08" db="EMBL/GenBank/DDBJ databases">
        <title>Deep-cultivation of Planctomycetes and their phenomic and genomic characterization uncovers novel biology.</title>
        <authorList>
            <person name="Wiegand S."/>
            <person name="Jogler M."/>
            <person name="Boedeker C."/>
            <person name="Pinto D."/>
            <person name="Vollmers J."/>
            <person name="Rivas-Marin E."/>
            <person name="Kohn T."/>
            <person name="Peeters S.H."/>
            <person name="Heuer A."/>
            <person name="Rast P."/>
            <person name="Oberbeckmann S."/>
            <person name="Bunk B."/>
            <person name="Jeske O."/>
            <person name="Meyerdierks A."/>
            <person name="Storesund J.E."/>
            <person name="Kallscheuer N."/>
            <person name="Luecker S."/>
            <person name="Lage O.M."/>
            <person name="Pohl T."/>
            <person name="Merkel B.J."/>
            <person name="Hornburger P."/>
            <person name="Mueller R.-W."/>
            <person name="Bruemmer F."/>
            <person name="Labrenz M."/>
            <person name="Spormann A.M."/>
            <person name="Op den Camp H."/>
            <person name="Overmann J."/>
            <person name="Amann R."/>
            <person name="Jetten M.S.M."/>
            <person name="Mascher T."/>
            <person name="Medema M.H."/>
            <person name="Devos D.P."/>
            <person name="Kaster A.-K."/>
            <person name="Ovreas L."/>
            <person name="Rohde M."/>
            <person name="Galperin M.Y."/>
            <person name="Jogler C."/>
        </authorList>
    </citation>
    <scope>NUCLEOTIDE SEQUENCE [LARGE SCALE GENOMIC DNA]</scope>
    <source>
        <strain evidence="15 16">Pr1d</strain>
    </source>
</reference>
<comment type="subunit">
    <text evidence="12">Homodimer.</text>
</comment>
<dbReference type="HAMAP" id="MF_01576">
    <property type="entry name" value="THF_DHG_CYH"/>
    <property type="match status" value="1"/>
</dbReference>
<dbReference type="InterPro" id="IPR036291">
    <property type="entry name" value="NAD(P)-bd_dom_sf"/>
</dbReference>
<keyword evidence="6 12" id="KW-0521">NADP</keyword>
<proteinExistence type="inferred from homology"/>
<dbReference type="Pfam" id="PF02882">
    <property type="entry name" value="THF_DHG_CYH_C"/>
    <property type="match status" value="1"/>
</dbReference>
<evidence type="ECO:0000256" key="12">
    <source>
        <dbReference type="HAMAP-Rule" id="MF_01576"/>
    </source>
</evidence>
<dbReference type="GO" id="GO:0004488">
    <property type="term" value="F:methylenetetrahydrofolate dehydrogenase (NADP+) activity"/>
    <property type="evidence" value="ECO:0007669"/>
    <property type="project" value="UniProtKB-UniRule"/>
</dbReference>
<dbReference type="PANTHER" id="PTHR48099">
    <property type="entry name" value="C-1-TETRAHYDROFOLATE SYNTHASE, CYTOPLASMIC-RELATED"/>
    <property type="match status" value="1"/>
</dbReference>
<keyword evidence="16" id="KW-1185">Reference proteome</keyword>
<comment type="caution">
    <text evidence="12">Lacks conserved residue(s) required for the propagation of feature annotation.</text>
</comment>
<comment type="similarity">
    <text evidence="12">Belongs to the tetrahydrofolate dehydrogenase/cyclohydrolase family.</text>
</comment>
<dbReference type="PANTHER" id="PTHR48099:SF5">
    <property type="entry name" value="C-1-TETRAHYDROFOLATE SYNTHASE, CYTOPLASMIC"/>
    <property type="match status" value="1"/>
</dbReference>
<keyword evidence="7 12" id="KW-0560">Oxidoreductase</keyword>
<evidence type="ECO:0000259" key="13">
    <source>
        <dbReference type="Pfam" id="PF00763"/>
    </source>
</evidence>
<dbReference type="AlphaFoldDB" id="A0A5B9QG35"/>
<dbReference type="CDD" id="cd01080">
    <property type="entry name" value="NAD_bind_m-THF_DH_Cyclohyd"/>
    <property type="match status" value="1"/>
</dbReference>
<gene>
    <name evidence="12 15" type="primary">folD</name>
    <name evidence="15" type="ORF">Pr1d_04940</name>
</gene>
<keyword evidence="5 12" id="KW-0378">Hydrolase</keyword>
<dbReference type="GO" id="GO:0006164">
    <property type="term" value="P:purine nucleotide biosynthetic process"/>
    <property type="evidence" value="ECO:0007669"/>
    <property type="project" value="UniProtKB-KW"/>
</dbReference>
<dbReference type="InterPro" id="IPR000672">
    <property type="entry name" value="THF_DH/CycHdrlase"/>
</dbReference>
<dbReference type="InterPro" id="IPR046346">
    <property type="entry name" value="Aminoacid_DH-like_N_sf"/>
</dbReference>
<dbReference type="RefSeq" id="WP_148072027.1">
    <property type="nucleotide sequence ID" value="NZ_CP042913.1"/>
</dbReference>
<evidence type="ECO:0000259" key="14">
    <source>
        <dbReference type="Pfam" id="PF02882"/>
    </source>
</evidence>
<dbReference type="InterPro" id="IPR020631">
    <property type="entry name" value="THF_DH/CycHdrlase_NAD-bd_dom"/>
</dbReference>
<feature type="binding site" evidence="12">
    <location>
        <position position="234"/>
    </location>
    <ligand>
        <name>NADP(+)</name>
        <dbReference type="ChEBI" id="CHEBI:58349"/>
    </ligand>
</feature>
<feature type="domain" description="Tetrahydrofolate dehydrogenase/cyclohydrolase NAD(P)-binding" evidence="14">
    <location>
        <begin position="140"/>
        <end position="282"/>
    </location>
</feature>
<organism evidence="15 16">
    <name type="scientific">Bythopirellula goksoeyrii</name>
    <dbReference type="NCBI Taxonomy" id="1400387"/>
    <lineage>
        <taxon>Bacteria</taxon>
        <taxon>Pseudomonadati</taxon>
        <taxon>Planctomycetota</taxon>
        <taxon>Planctomycetia</taxon>
        <taxon>Pirellulales</taxon>
        <taxon>Lacipirellulaceae</taxon>
        <taxon>Bythopirellula</taxon>
    </lineage>
</organism>
<dbReference type="GO" id="GO:0009086">
    <property type="term" value="P:methionine biosynthetic process"/>
    <property type="evidence" value="ECO:0007669"/>
    <property type="project" value="UniProtKB-KW"/>
</dbReference>
<sequence length="286" mass="30329">MTAQLLDGKSLAKQIRAELAEQVAKFKSESNVTPTLAAVLVGDDPASDVYVRNKRRDCTEVGIESVLHRLGADTTQTELLALIEKLNSDPQVHGILVQLPLPNQIDTEQVLEAIAPCKDVDAFHPENVGRLVQGRPVFLPCTPHGVVELLKRNNISTAGKHVVVVGRSDIVGKPLSIMLAQKGADATVTICHSRTQDLPAVTLLADILVVAIGRPNFITADMVRPGAVVVDVGINRTDAGLVGDVDFDAVSKVAGHITPVPGGVGPLTRVMLLINTLNAARTATKL</sequence>